<dbReference type="EMBL" id="UINC01008636">
    <property type="protein sequence ID" value="SVA38831.1"/>
    <property type="molecule type" value="Genomic_DNA"/>
</dbReference>
<dbReference type="SUPFAM" id="SSF161098">
    <property type="entry name" value="MetI-like"/>
    <property type="match status" value="1"/>
</dbReference>
<organism evidence="9">
    <name type="scientific">marine metagenome</name>
    <dbReference type="NCBI Taxonomy" id="408172"/>
    <lineage>
        <taxon>unclassified sequences</taxon>
        <taxon>metagenomes</taxon>
        <taxon>ecological metagenomes</taxon>
    </lineage>
</organism>
<dbReference type="GO" id="GO:0022857">
    <property type="term" value="F:transmembrane transporter activity"/>
    <property type="evidence" value="ECO:0007669"/>
    <property type="project" value="InterPro"/>
</dbReference>
<dbReference type="PROSITE" id="PS50928">
    <property type="entry name" value="ABC_TM1"/>
    <property type="match status" value="1"/>
</dbReference>
<evidence type="ECO:0000256" key="6">
    <source>
        <dbReference type="ARBA" id="ARBA00023136"/>
    </source>
</evidence>
<dbReference type="PANTHER" id="PTHR30614">
    <property type="entry name" value="MEMBRANE COMPONENT OF AMINO ACID ABC TRANSPORTER"/>
    <property type="match status" value="1"/>
</dbReference>
<dbReference type="Pfam" id="PF00528">
    <property type="entry name" value="BPD_transp_1"/>
    <property type="match status" value="1"/>
</dbReference>
<proteinExistence type="predicted"/>
<feature type="transmembrane region" description="Helical" evidence="7">
    <location>
        <begin position="203"/>
        <end position="225"/>
    </location>
</feature>
<feature type="transmembrane region" description="Helical" evidence="7">
    <location>
        <begin position="59"/>
        <end position="82"/>
    </location>
</feature>
<feature type="transmembrane region" description="Helical" evidence="7">
    <location>
        <begin position="20"/>
        <end position="47"/>
    </location>
</feature>
<evidence type="ECO:0000256" key="5">
    <source>
        <dbReference type="ARBA" id="ARBA00022989"/>
    </source>
</evidence>
<sequence>MQYNWDWGVIFREPYQEWIISGIGWTISVSIAAWILAFSLGSIIGILRTTNNRISRRIATVYVEIFRNIPLIVQMFLWYFVFPELLPNDAGMWVKREMPMPEFTTAAVCLGLYTASRVAEQVRSGIQSIGQGQNNAGLATGLTTVQVYRYILLPVGYRIMIPPLTSEFLTIFKNSSVALTIGVLEITAQARQIEEYTFQGFEAFTTATVLYILVTSIVMILMRVVEGRVSIPGMISLGAK</sequence>
<evidence type="ECO:0000256" key="3">
    <source>
        <dbReference type="ARBA" id="ARBA00022475"/>
    </source>
</evidence>
<keyword evidence="3" id="KW-1003">Cell membrane</keyword>
<keyword evidence="5 7" id="KW-1133">Transmembrane helix</keyword>
<dbReference type="GO" id="GO:0043190">
    <property type="term" value="C:ATP-binding cassette (ABC) transporter complex"/>
    <property type="evidence" value="ECO:0007669"/>
    <property type="project" value="InterPro"/>
</dbReference>
<dbReference type="AlphaFoldDB" id="A0A381VFN3"/>
<feature type="domain" description="ABC transmembrane type-1" evidence="8">
    <location>
        <begin position="23"/>
        <end position="222"/>
    </location>
</feature>
<dbReference type="InterPro" id="IPR043429">
    <property type="entry name" value="ArtM/GltK/GlnP/TcyL/YhdX-like"/>
</dbReference>
<gene>
    <name evidence="9" type="ORF">METZ01_LOCUS91685</name>
</gene>
<dbReference type="NCBIfam" id="TIGR01726">
    <property type="entry name" value="HEQRo_perm_3TM"/>
    <property type="match status" value="1"/>
</dbReference>
<evidence type="ECO:0000256" key="1">
    <source>
        <dbReference type="ARBA" id="ARBA00004651"/>
    </source>
</evidence>
<evidence type="ECO:0000256" key="2">
    <source>
        <dbReference type="ARBA" id="ARBA00022448"/>
    </source>
</evidence>
<evidence type="ECO:0000256" key="4">
    <source>
        <dbReference type="ARBA" id="ARBA00022692"/>
    </source>
</evidence>
<evidence type="ECO:0000313" key="9">
    <source>
        <dbReference type="EMBL" id="SVA38831.1"/>
    </source>
</evidence>
<dbReference type="Gene3D" id="1.10.3720.10">
    <property type="entry name" value="MetI-like"/>
    <property type="match status" value="1"/>
</dbReference>
<dbReference type="GO" id="GO:0006865">
    <property type="term" value="P:amino acid transport"/>
    <property type="evidence" value="ECO:0007669"/>
    <property type="project" value="TreeGrafter"/>
</dbReference>
<name>A0A381VFN3_9ZZZZ</name>
<dbReference type="InterPro" id="IPR035906">
    <property type="entry name" value="MetI-like_sf"/>
</dbReference>
<accession>A0A381VFN3</accession>
<dbReference type="InterPro" id="IPR000515">
    <property type="entry name" value="MetI-like"/>
</dbReference>
<keyword evidence="6 7" id="KW-0472">Membrane</keyword>
<comment type="subcellular location">
    <subcellularLocation>
        <location evidence="1">Cell membrane</location>
        <topology evidence="1">Multi-pass membrane protein</topology>
    </subcellularLocation>
</comment>
<dbReference type="CDD" id="cd06261">
    <property type="entry name" value="TM_PBP2"/>
    <property type="match status" value="1"/>
</dbReference>
<reference evidence="9" key="1">
    <citation type="submission" date="2018-05" db="EMBL/GenBank/DDBJ databases">
        <authorList>
            <person name="Lanie J.A."/>
            <person name="Ng W.-L."/>
            <person name="Kazmierczak K.M."/>
            <person name="Andrzejewski T.M."/>
            <person name="Davidsen T.M."/>
            <person name="Wayne K.J."/>
            <person name="Tettelin H."/>
            <person name="Glass J.I."/>
            <person name="Rusch D."/>
            <person name="Podicherti R."/>
            <person name="Tsui H.-C.T."/>
            <person name="Winkler M.E."/>
        </authorList>
    </citation>
    <scope>NUCLEOTIDE SEQUENCE</scope>
</reference>
<dbReference type="InterPro" id="IPR010065">
    <property type="entry name" value="AA_ABC_transptr_permease_3TM"/>
</dbReference>
<dbReference type="PANTHER" id="PTHR30614:SF42">
    <property type="entry name" value="GLUTAMATE_ASPARTATE IMPORT PERMEASE PROTEIN GLTJ"/>
    <property type="match status" value="1"/>
</dbReference>
<keyword evidence="4 7" id="KW-0812">Transmembrane</keyword>
<keyword evidence="2" id="KW-0813">Transport</keyword>
<evidence type="ECO:0000259" key="8">
    <source>
        <dbReference type="PROSITE" id="PS50928"/>
    </source>
</evidence>
<protein>
    <recommendedName>
        <fullName evidence="8">ABC transmembrane type-1 domain-containing protein</fullName>
    </recommendedName>
</protein>
<evidence type="ECO:0000256" key="7">
    <source>
        <dbReference type="SAM" id="Phobius"/>
    </source>
</evidence>